<evidence type="ECO:0000313" key="1">
    <source>
        <dbReference type="EMBL" id="SNT37329.1"/>
    </source>
</evidence>
<sequence>DVNINIAQNIQQLQNVQVDALNNVGVIGAGFVMPKLDVSPSQWANAGIAL</sequence>
<gene>
    <name evidence="1" type="ORF">SAMN06265795_1311</name>
    <name evidence="2" type="ORF">SAMN06265795_1351</name>
</gene>
<dbReference type="EMBL" id="FZOT01000031">
    <property type="protein sequence ID" value="SNT37329.1"/>
    <property type="molecule type" value="Genomic_DNA"/>
</dbReference>
<evidence type="ECO:0000313" key="2">
    <source>
        <dbReference type="EMBL" id="SNT38715.1"/>
    </source>
</evidence>
<keyword evidence="3" id="KW-1185">Reference proteome</keyword>
<dbReference type="AlphaFoldDB" id="A0A239M647"/>
<reference evidence="1 3" key="1">
    <citation type="submission" date="2017-06" db="EMBL/GenBank/DDBJ databases">
        <authorList>
            <person name="Kim H.J."/>
            <person name="Triplett B.A."/>
        </authorList>
    </citation>
    <scope>NUCLEOTIDE SEQUENCE [LARGE SCALE GENOMIC DNA]</scope>
    <source>
        <strain evidence="1 3">U15</strain>
    </source>
</reference>
<feature type="non-terminal residue" evidence="1">
    <location>
        <position position="1"/>
    </location>
</feature>
<accession>A0A239M647</accession>
<proteinExistence type="predicted"/>
<protein>
    <submittedName>
        <fullName evidence="1">Uncharacterized protein</fullName>
    </submittedName>
</protein>
<name>A0A239M647_9BURK</name>
<evidence type="ECO:0000313" key="3">
    <source>
        <dbReference type="Proteomes" id="UP000198284"/>
    </source>
</evidence>
<dbReference type="Proteomes" id="UP000198284">
    <property type="component" value="Unassembled WGS sequence"/>
</dbReference>
<organism evidence="1 3">
    <name type="scientific">Noviherbaspirillum humi</name>
    <dbReference type="NCBI Taxonomy" id="1688639"/>
    <lineage>
        <taxon>Bacteria</taxon>
        <taxon>Pseudomonadati</taxon>
        <taxon>Pseudomonadota</taxon>
        <taxon>Betaproteobacteria</taxon>
        <taxon>Burkholderiales</taxon>
        <taxon>Oxalobacteraceae</taxon>
        <taxon>Noviherbaspirillum</taxon>
    </lineage>
</organism>
<dbReference type="EMBL" id="FZOT01000035">
    <property type="protein sequence ID" value="SNT38715.1"/>
    <property type="molecule type" value="Genomic_DNA"/>
</dbReference>